<feature type="transmembrane region" description="Helical" evidence="1">
    <location>
        <begin position="20"/>
        <end position="39"/>
    </location>
</feature>
<gene>
    <name evidence="2" type="ORF">CPZ25_019160</name>
</gene>
<keyword evidence="1" id="KW-0812">Transmembrane</keyword>
<keyword evidence="1" id="KW-0472">Membrane</keyword>
<evidence type="ECO:0000313" key="2">
    <source>
        <dbReference type="EMBL" id="QCT73344.1"/>
    </source>
</evidence>
<sequence>MRALNRSFCYFIRQIAADKMLVMVCAAPLLCGAFFQFGIPAMEPLFIKWFGFGLGPYYLLLDLFLSGITPYMLCFVSAMVILTEADSHMSVYLCVTPIGKKGYLASRLFFPAVLSGLVSFCVLTAFRLSVDSALITAGLSLQSAVLGMLTAMLIISLASNKVEGMAISKLSGLILFGMVIPFVLKGSGKYVFGLLPSFWIAQWAITPGFGAILLFSGTSVLWFFVLWRRFSLKLT</sequence>
<name>A0A4P9CCD7_EUBML</name>
<dbReference type="KEGG" id="emt:CPZ25_019160"/>
<feature type="transmembrane region" description="Helical" evidence="1">
    <location>
        <begin position="204"/>
        <end position="227"/>
    </location>
</feature>
<keyword evidence="1" id="KW-1133">Transmembrane helix</keyword>
<accession>A0A4P9CCD7</accession>
<evidence type="ECO:0000256" key="1">
    <source>
        <dbReference type="SAM" id="Phobius"/>
    </source>
</evidence>
<dbReference type="EMBL" id="CP029487">
    <property type="protein sequence ID" value="QCT73344.1"/>
    <property type="molecule type" value="Genomic_DNA"/>
</dbReference>
<evidence type="ECO:0000313" key="3">
    <source>
        <dbReference type="Proteomes" id="UP000218387"/>
    </source>
</evidence>
<organism evidence="2 3">
    <name type="scientific">Eubacterium maltosivorans</name>
    <dbReference type="NCBI Taxonomy" id="2041044"/>
    <lineage>
        <taxon>Bacteria</taxon>
        <taxon>Bacillati</taxon>
        <taxon>Bacillota</taxon>
        <taxon>Clostridia</taxon>
        <taxon>Eubacteriales</taxon>
        <taxon>Eubacteriaceae</taxon>
        <taxon>Eubacterium</taxon>
    </lineage>
</organism>
<feature type="transmembrane region" description="Helical" evidence="1">
    <location>
        <begin position="134"/>
        <end position="155"/>
    </location>
</feature>
<feature type="transmembrane region" description="Helical" evidence="1">
    <location>
        <begin position="108"/>
        <end position="128"/>
    </location>
</feature>
<reference evidence="2 3" key="1">
    <citation type="submission" date="2018-05" db="EMBL/GenBank/DDBJ databases">
        <title>Genome comparison of Eubacterium sp.</title>
        <authorList>
            <person name="Feng Y."/>
            <person name="Sanchez-Andrea I."/>
            <person name="Stams A.J.M."/>
            <person name="De Vos W.M."/>
        </authorList>
    </citation>
    <scope>NUCLEOTIDE SEQUENCE [LARGE SCALE GENOMIC DNA]</scope>
    <source>
        <strain evidence="2 3">YI</strain>
    </source>
</reference>
<dbReference type="AlphaFoldDB" id="A0A4P9CCD7"/>
<feature type="transmembrane region" description="Helical" evidence="1">
    <location>
        <begin position="167"/>
        <end position="184"/>
    </location>
</feature>
<dbReference type="Proteomes" id="UP000218387">
    <property type="component" value="Chromosome"/>
</dbReference>
<feature type="transmembrane region" description="Helical" evidence="1">
    <location>
        <begin position="59"/>
        <end position="82"/>
    </location>
</feature>
<protein>
    <submittedName>
        <fullName evidence="2">Uncharacterized protein</fullName>
    </submittedName>
</protein>
<proteinExistence type="predicted"/>
<dbReference type="RefSeq" id="WP_096918911.1">
    <property type="nucleotide sequence ID" value="NZ_CP029487.1"/>
</dbReference>
<keyword evidence="3" id="KW-1185">Reference proteome</keyword>